<reference evidence="2 3" key="1">
    <citation type="submission" date="2014-02" db="EMBL/GenBank/DDBJ databases">
        <authorList>
            <person name="Genoscope - CEA"/>
        </authorList>
    </citation>
    <scope>NUCLEOTIDE SEQUENCE [LARGE SCALE GENOMIC DNA]</scope>
    <source>
        <strain evidence="2 3">PCC 8005</strain>
    </source>
</reference>
<name>A0A9P1KLQ5_9CYAN</name>
<evidence type="ECO:0000313" key="3">
    <source>
        <dbReference type="Proteomes" id="UP000032946"/>
    </source>
</evidence>
<dbReference type="GO" id="GO:0043565">
    <property type="term" value="F:sequence-specific DNA binding"/>
    <property type="evidence" value="ECO:0007669"/>
    <property type="project" value="TreeGrafter"/>
</dbReference>
<evidence type="ECO:0000313" key="2">
    <source>
        <dbReference type="EMBL" id="CDM98411.1"/>
    </source>
</evidence>
<dbReference type="Gene3D" id="3.30.70.1290">
    <property type="entry name" value="Transposase IS200-like"/>
    <property type="match status" value="1"/>
</dbReference>
<dbReference type="AlphaFoldDB" id="A0A9P1KLQ5"/>
<accession>A0A9P1KLQ5</accession>
<dbReference type="Proteomes" id="UP000032946">
    <property type="component" value="Chromosome"/>
</dbReference>
<organism evidence="2 3">
    <name type="scientific">Limnospira indica PCC 8005</name>
    <dbReference type="NCBI Taxonomy" id="376219"/>
    <lineage>
        <taxon>Bacteria</taxon>
        <taxon>Bacillati</taxon>
        <taxon>Cyanobacteriota</taxon>
        <taxon>Cyanophyceae</taxon>
        <taxon>Oscillatoriophycideae</taxon>
        <taxon>Oscillatoriales</taxon>
        <taxon>Sirenicapillariaceae</taxon>
        <taxon>Limnospira</taxon>
    </lineage>
</organism>
<dbReference type="PANTHER" id="PTHR36966:SF1">
    <property type="entry name" value="REP-ASSOCIATED TYROSINE TRANSPOSASE"/>
    <property type="match status" value="1"/>
</dbReference>
<dbReference type="NCBIfam" id="NF047646">
    <property type="entry name" value="REP_Tyr_transpos"/>
    <property type="match status" value="1"/>
</dbReference>
<dbReference type="PANTHER" id="PTHR36966">
    <property type="entry name" value="REP-ASSOCIATED TYROSINE TRANSPOSASE"/>
    <property type="match status" value="1"/>
</dbReference>
<keyword evidence="3" id="KW-1185">Reference proteome</keyword>
<dbReference type="SUPFAM" id="SSF143422">
    <property type="entry name" value="Transposase IS200-like"/>
    <property type="match status" value="1"/>
</dbReference>
<dbReference type="InterPro" id="IPR002686">
    <property type="entry name" value="Transposase_17"/>
</dbReference>
<dbReference type="GO" id="GO:0004803">
    <property type="term" value="F:transposase activity"/>
    <property type="evidence" value="ECO:0007669"/>
    <property type="project" value="InterPro"/>
</dbReference>
<evidence type="ECO:0000259" key="1">
    <source>
        <dbReference type="SMART" id="SM01321"/>
    </source>
</evidence>
<feature type="domain" description="Transposase IS200-like" evidence="1">
    <location>
        <begin position="21"/>
        <end position="147"/>
    </location>
</feature>
<dbReference type="InterPro" id="IPR052715">
    <property type="entry name" value="RAYT_transposase"/>
</dbReference>
<dbReference type="RefSeq" id="WP_006622573.1">
    <property type="nucleotide sequence ID" value="NZ_FO818640.1"/>
</dbReference>
<dbReference type="GO" id="GO:0006313">
    <property type="term" value="P:DNA transposition"/>
    <property type="evidence" value="ECO:0007669"/>
    <property type="project" value="InterPro"/>
</dbReference>
<sequence length="186" mass="21883">MKYNPDIHNRQSIRLRGYDYSQPGAYFVTICIYHKQCLLGEIKDQTVMLNCYGEVVKFNWFNLTRVYPLIQLDSFVIMPNHIHGIIILTDHSHTLSKVVQGFKTFSSRRINQLRSLSKVPVWQRGYYEHIIRDENALQKIREYIVNNPYNWNQDEMHPSHQFPISQNITTPLGRASAVNETSPPEF</sequence>
<proteinExistence type="predicted"/>
<protein>
    <recommendedName>
        <fullName evidence="1">Transposase IS200-like domain-containing protein</fullName>
    </recommendedName>
</protein>
<gene>
    <name evidence="2" type="ORF">ARTHRO_61012</name>
</gene>
<dbReference type="InterPro" id="IPR036515">
    <property type="entry name" value="Transposase_17_sf"/>
</dbReference>
<dbReference type="Pfam" id="PF01797">
    <property type="entry name" value="Y1_Tnp"/>
    <property type="match status" value="1"/>
</dbReference>
<dbReference type="EMBL" id="FO818640">
    <property type="protein sequence ID" value="CDM98411.1"/>
    <property type="molecule type" value="Genomic_DNA"/>
</dbReference>
<dbReference type="SMART" id="SM01321">
    <property type="entry name" value="Y1_Tnp"/>
    <property type="match status" value="1"/>
</dbReference>